<dbReference type="InterPro" id="IPR018967">
    <property type="entry name" value="FeS-contain_CDGSH-typ"/>
</dbReference>
<protein>
    <submittedName>
        <fullName evidence="7">CDGSH-type Zn-finger protein</fullName>
    </submittedName>
</protein>
<dbReference type="Proteomes" id="UP000638648">
    <property type="component" value="Unassembled WGS sequence"/>
</dbReference>
<dbReference type="AlphaFoldDB" id="A0A927MZ57"/>
<feature type="domain" description="Iron-binding zinc finger CDGSH type" evidence="6">
    <location>
        <begin position="13"/>
        <end position="56"/>
    </location>
</feature>
<organism evidence="7 8">
    <name type="scientific">Actinopolymorpha pittospori</name>
    <dbReference type="NCBI Taxonomy" id="648752"/>
    <lineage>
        <taxon>Bacteria</taxon>
        <taxon>Bacillati</taxon>
        <taxon>Actinomycetota</taxon>
        <taxon>Actinomycetes</taxon>
        <taxon>Propionibacteriales</taxon>
        <taxon>Actinopolymorphaceae</taxon>
        <taxon>Actinopolymorpha</taxon>
    </lineage>
</organism>
<dbReference type="GO" id="GO:0051537">
    <property type="term" value="F:2 iron, 2 sulfur cluster binding"/>
    <property type="evidence" value="ECO:0007669"/>
    <property type="project" value="UniProtKB-KW"/>
</dbReference>
<sequence>MVRIVAGGPILLAGPVEVTYDGGTVYSDRFVVAICACRRSRIYPLCDTSHRGRRPPARRGDASASSPCGES</sequence>
<reference evidence="7" key="1">
    <citation type="submission" date="2020-10" db="EMBL/GenBank/DDBJ databases">
        <title>Sequencing the genomes of 1000 actinobacteria strains.</title>
        <authorList>
            <person name="Klenk H.-P."/>
        </authorList>
    </citation>
    <scope>NUCLEOTIDE SEQUENCE</scope>
    <source>
        <strain evidence="7">DSM 45354</strain>
    </source>
</reference>
<dbReference type="EMBL" id="JADBEM010000001">
    <property type="protein sequence ID" value="MBE1605982.1"/>
    <property type="molecule type" value="Genomic_DNA"/>
</dbReference>
<gene>
    <name evidence="7" type="ORF">HEB94_002830</name>
</gene>
<feature type="compositionally biased region" description="Low complexity" evidence="5">
    <location>
        <begin position="62"/>
        <end position="71"/>
    </location>
</feature>
<comment type="caution">
    <text evidence="7">The sequence shown here is derived from an EMBL/GenBank/DDBJ whole genome shotgun (WGS) entry which is preliminary data.</text>
</comment>
<dbReference type="Gene3D" id="3.40.5.90">
    <property type="entry name" value="CDGSH iron-sulfur domain, mitoNEET-type"/>
    <property type="match status" value="1"/>
</dbReference>
<accession>A0A927MZ57</accession>
<keyword evidence="4" id="KW-0411">Iron-sulfur</keyword>
<evidence type="ECO:0000256" key="1">
    <source>
        <dbReference type="ARBA" id="ARBA00022714"/>
    </source>
</evidence>
<proteinExistence type="predicted"/>
<evidence type="ECO:0000256" key="4">
    <source>
        <dbReference type="ARBA" id="ARBA00023014"/>
    </source>
</evidence>
<dbReference type="SMART" id="SM00704">
    <property type="entry name" value="ZnF_CDGSH"/>
    <property type="match status" value="1"/>
</dbReference>
<evidence type="ECO:0000259" key="6">
    <source>
        <dbReference type="SMART" id="SM00704"/>
    </source>
</evidence>
<dbReference type="InterPro" id="IPR042216">
    <property type="entry name" value="MitoNEET_CISD"/>
</dbReference>
<feature type="region of interest" description="Disordered" evidence="5">
    <location>
        <begin position="47"/>
        <end position="71"/>
    </location>
</feature>
<evidence type="ECO:0000256" key="3">
    <source>
        <dbReference type="ARBA" id="ARBA00023004"/>
    </source>
</evidence>
<dbReference type="RefSeq" id="WP_337917655.1">
    <property type="nucleotide sequence ID" value="NZ_BAABJL010000236.1"/>
</dbReference>
<dbReference type="GO" id="GO:0046872">
    <property type="term" value="F:metal ion binding"/>
    <property type="evidence" value="ECO:0007669"/>
    <property type="project" value="UniProtKB-KW"/>
</dbReference>
<evidence type="ECO:0000313" key="8">
    <source>
        <dbReference type="Proteomes" id="UP000638648"/>
    </source>
</evidence>
<keyword evidence="2" id="KW-0479">Metal-binding</keyword>
<keyword evidence="8" id="KW-1185">Reference proteome</keyword>
<evidence type="ECO:0000256" key="5">
    <source>
        <dbReference type="SAM" id="MobiDB-lite"/>
    </source>
</evidence>
<evidence type="ECO:0000256" key="2">
    <source>
        <dbReference type="ARBA" id="ARBA00022723"/>
    </source>
</evidence>
<evidence type="ECO:0000313" key="7">
    <source>
        <dbReference type="EMBL" id="MBE1605982.1"/>
    </source>
</evidence>
<keyword evidence="1" id="KW-0001">2Fe-2S</keyword>
<dbReference type="Pfam" id="PF09360">
    <property type="entry name" value="zf-CDGSH"/>
    <property type="match status" value="1"/>
</dbReference>
<name>A0A927MZ57_9ACTN</name>
<keyword evidence="3" id="KW-0408">Iron</keyword>
<dbReference type="GO" id="GO:0005737">
    <property type="term" value="C:cytoplasm"/>
    <property type="evidence" value="ECO:0007669"/>
    <property type="project" value="UniProtKB-ARBA"/>
</dbReference>